<protein>
    <recommendedName>
        <fullName evidence="11">Protein hob1</fullName>
    </recommendedName>
</protein>
<dbReference type="Pfam" id="PF00018">
    <property type="entry name" value="SH3_1"/>
    <property type="match status" value="1"/>
</dbReference>
<proteinExistence type="predicted"/>
<dbReference type="GO" id="GO:0030479">
    <property type="term" value="C:actin cortical patch"/>
    <property type="evidence" value="ECO:0007669"/>
    <property type="project" value="TreeGrafter"/>
</dbReference>
<dbReference type="Pfam" id="PF03114">
    <property type="entry name" value="BAR"/>
    <property type="match status" value="1"/>
</dbReference>
<dbReference type="PANTHER" id="PTHR47174:SF1">
    <property type="entry name" value="REDUCED VIABILITY UPON STARVATION PROTEIN 167"/>
    <property type="match status" value="1"/>
</dbReference>
<dbReference type="EMBL" id="AMGY01000011">
    <property type="protein sequence ID" value="EXJ77135.1"/>
    <property type="molecule type" value="Genomic_DNA"/>
</dbReference>
<dbReference type="GO" id="GO:0008289">
    <property type="term" value="F:lipid binding"/>
    <property type="evidence" value="ECO:0007669"/>
    <property type="project" value="TreeGrafter"/>
</dbReference>
<dbReference type="InterPro" id="IPR046982">
    <property type="entry name" value="BIN3/RVS161-like"/>
</dbReference>
<keyword evidence="10" id="KW-1185">Reference proteome</keyword>
<dbReference type="InterPro" id="IPR027267">
    <property type="entry name" value="AH/BAR_dom_sf"/>
</dbReference>
<feature type="region of interest" description="Disordered" evidence="6">
    <location>
        <begin position="301"/>
        <end position="363"/>
    </location>
</feature>
<dbReference type="GO" id="GO:1990528">
    <property type="term" value="C:Rvs161p-Rvs167p complex"/>
    <property type="evidence" value="ECO:0007669"/>
    <property type="project" value="TreeGrafter"/>
</dbReference>
<dbReference type="AlphaFoldDB" id="W9XIF6"/>
<name>W9XIF6_9EURO</name>
<dbReference type="SUPFAM" id="SSF50044">
    <property type="entry name" value="SH3-domain"/>
    <property type="match status" value="1"/>
</dbReference>
<dbReference type="SUPFAM" id="SSF103657">
    <property type="entry name" value="BAR/IMD domain-like"/>
    <property type="match status" value="1"/>
</dbReference>
<feature type="domain" description="BAR" evidence="8">
    <location>
        <begin position="17"/>
        <end position="254"/>
    </location>
</feature>
<dbReference type="OrthoDB" id="2159336at2759"/>
<keyword evidence="1 4" id="KW-0728">SH3 domain</keyword>
<evidence type="ECO:0000259" key="8">
    <source>
        <dbReference type="PROSITE" id="PS51021"/>
    </source>
</evidence>
<dbReference type="Gene3D" id="2.30.30.40">
    <property type="entry name" value="SH3 Domains"/>
    <property type="match status" value="1"/>
</dbReference>
<evidence type="ECO:0000256" key="4">
    <source>
        <dbReference type="PROSITE-ProRule" id="PRU00192"/>
    </source>
</evidence>
<dbReference type="SMART" id="SM00326">
    <property type="entry name" value="SH3"/>
    <property type="match status" value="1"/>
</dbReference>
<keyword evidence="3 5" id="KW-0175">Coiled coil</keyword>
<evidence type="ECO:0000256" key="5">
    <source>
        <dbReference type="SAM" id="Coils"/>
    </source>
</evidence>
<dbReference type="InterPro" id="IPR036028">
    <property type="entry name" value="SH3-like_dom_sf"/>
</dbReference>
<organism evidence="9 10">
    <name type="scientific">Capronia epimyces CBS 606.96</name>
    <dbReference type="NCBI Taxonomy" id="1182542"/>
    <lineage>
        <taxon>Eukaryota</taxon>
        <taxon>Fungi</taxon>
        <taxon>Dikarya</taxon>
        <taxon>Ascomycota</taxon>
        <taxon>Pezizomycotina</taxon>
        <taxon>Eurotiomycetes</taxon>
        <taxon>Chaetothyriomycetidae</taxon>
        <taxon>Chaetothyriales</taxon>
        <taxon>Herpotrichiellaceae</taxon>
        <taxon>Capronia</taxon>
    </lineage>
</organism>
<dbReference type="GO" id="GO:0043332">
    <property type="term" value="C:mating projection tip"/>
    <property type="evidence" value="ECO:0007669"/>
    <property type="project" value="TreeGrafter"/>
</dbReference>
<comment type="caution">
    <text evidence="9">The sequence shown here is derived from an EMBL/GenBank/DDBJ whole genome shotgun (WGS) entry which is preliminary data.</text>
</comment>
<dbReference type="InterPro" id="IPR004148">
    <property type="entry name" value="BAR_dom"/>
</dbReference>
<feature type="coiled-coil region" evidence="5">
    <location>
        <begin position="149"/>
        <end position="176"/>
    </location>
</feature>
<evidence type="ECO:0000256" key="6">
    <source>
        <dbReference type="SAM" id="MobiDB-lite"/>
    </source>
</evidence>
<sequence>MSFKGVTKSITRAPQQFKQRFNIGENTKDAVYIDAERRFAELETETKKLHEESKKYFDAINGMLNHQIEFSKAIQEIYKPISGRVSDPNSLIPEGNPEGIRACEEYESIVRDLQATLQPELEMIEQRVIAPADQLLEVIKVIRKVAVKRQHKQLDYDRHRATLKKLQDKKEKTLKDEKALFKAENDVEQATQDYEYFNNLLKDELPKLFALEAEFIRPLFQSFYYMQLNLFYTLHEKMQTINIGYFNLNLDIEEAFEMKRGDVQERAEVLAIVHFKSTGGVKVPRGVSKYGFGAKAKETEASKSSYASKRTSHAEDGHANPPPPYSPVGSASSMPGSPALGSGLAGKSKPPPPKPKPSRLSGVPGAETVTALYDYEAQAEGDLSFLTGDVIEIVSRTQNENEWWIGRLNGKQGQFPGNYVRLN</sequence>
<dbReference type="GO" id="GO:0006897">
    <property type="term" value="P:endocytosis"/>
    <property type="evidence" value="ECO:0007669"/>
    <property type="project" value="InterPro"/>
</dbReference>
<evidence type="ECO:0000313" key="10">
    <source>
        <dbReference type="Proteomes" id="UP000019478"/>
    </source>
</evidence>
<dbReference type="GO" id="GO:0051666">
    <property type="term" value="P:actin cortical patch localization"/>
    <property type="evidence" value="ECO:0007669"/>
    <property type="project" value="InterPro"/>
</dbReference>
<dbReference type="RefSeq" id="XP_007738573.1">
    <property type="nucleotide sequence ID" value="XM_007740383.1"/>
</dbReference>
<evidence type="ECO:0008006" key="11">
    <source>
        <dbReference type="Google" id="ProtNLM"/>
    </source>
</evidence>
<evidence type="ECO:0000256" key="1">
    <source>
        <dbReference type="ARBA" id="ARBA00022443"/>
    </source>
</evidence>
<dbReference type="GO" id="GO:0097320">
    <property type="term" value="P:plasma membrane tubulation"/>
    <property type="evidence" value="ECO:0007669"/>
    <property type="project" value="TreeGrafter"/>
</dbReference>
<dbReference type="eggNOG" id="KOG3771">
    <property type="taxonomic scope" value="Eukaryota"/>
</dbReference>
<dbReference type="PANTHER" id="PTHR47174">
    <property type="entry name" value="BRIDGING INTEGRATOR 3"/>
    <property type="match status" value="1"/>
</dbReference>
<dbReference type="PROSITE" id="PS51021">
    <property type="entry name" value="BAR"/>
    <property type="match status" value="1"/>
</dbReference>
<dbReference type="InterPro" id="IPR001452">
    <property type="entry name" value="SH3_domain"/>
</dbReference>
<dbReference type="HOGENOM" id="CLU_025518_0_1_1"/>
<dbReference type="SMART" id="SM00721">
    <property type="entry name" value="BAR"/>
    <property type="match status" value="1"/>
</dbReference>
<accession>W9XIF6</accession>
<gene>
    <name evidence="9" type="ORF">A1O3_10293</name>
</gene>
<dbReference type="PRINTS" id="PR00452">
    <property type="entry name" value="SH3DOMAIN"/>
</dbReference>
<dbReference type="GeneID" id="19174373"/>
<dbReference type="Gene3D" id="1.20.1270.60">
    <property type="entry name" value="Arfaptin homology (AH) domain/BAR domain"/>
    <property type="match status" value="1"/>
</dbReference>
<evidence type="ECO:0000256" key="3">
    <source>
        <dbReference type="ARBA" id="ARBA00023054"/>
    </source>
</evidence>
<dbReference type="PROSITE" id="PS50002">
    <property type="entry name" value="SH3"/>
    <property type="match status" value="1"/>
</dbReference>
<dbReference type="GO" id="GO:0031097">
    <property type="term" value="C:medial cortex"/>
    <property type="evidence" value="ECO:0007669"/>
    <property type="project" value="TreeGrafter"/>
</dbReference>
<reference evidence="9 10" key="1">
    <citation type="submission" date="2013-03" db="EMBL/GenBank/DDBJ databases">
        <title>The Genome Sequence of Capronia epimyces CBS 606.96.</title>
        <authorList>
            <consortium name="The Broad Institute Genomics Platform"/>
            <person name="Cuomo C."/>
            <person name="de Hoog S."/>
            <person name="Gorbushina A."/>
            <person name="Walker B."/>
            <person name="Young S.K."/>
            <person name="Zeng Q."/>
            <person name="Gargeya S."/>
            <person name="Fitzgerald M."/>
            <person name="Haas B."/>
            <person name="Abouelleil A."/>
            <person name="Allen A.W."/>
            <person name="Alvarado L."/>
            <person name="Arachchi H.M."/>
            <person name="Berlin A.M."/>
            <person name="Chapman S.B."/>
            <person name="Gainer-Dewar J."/>
            <person name="Goldberg J."/>
            <person name="Griggs A."/>
            <person name="Gujja S."/>
            <person name="Hansen M."/>
            <person name="Howarth C."/>
            <person name="Imamovic A."/>
            <person name="Ireland A."/>
            <person name="Larimer J."/>
            <person name="McCowan C."/>
            <person name="Murphy C."/>
            <person name="Pearson M."/>
            <person name="Poon T.W."/>
            <person name="Priest M."/>
            <person name="Roberts A."/>
            <person name="Saif S."/>
            <person name="Shea T."/>
            <person name="Sisk P."/>
            <person name="Sykes S."/>
            <person name="Wortman J."/>
            <person name="Nusbaum C."/>
            <person name="Birren B."/>
        </authorList>
    </citation>
    <scope>NUCLEOTIDE SEQUENCE [LARGE SCALE GENOMIC DNA]</scope>
    <source>
        <strain evidence="9 10">CBS 606.96</strain>
    </source>
</reference>
<dbReference type="Proteomes" id="UP000019478">
    <property type="component" value="Unassembled WGS sequence"/>
</dbReference>
<dbReference type="CDD" id="cd07599">
    <property type="entry name" value="BAR_Rvs167p"/>
    <property type="match status" value="1"/>
</dbReference>
<evidence type="ECO:0000259" key="7">
    <source>
        <dbReference type="PROSITE" id="PS50002"/>
    </source>
</evidence>
<feature type="domain" description="SH3" evidence="7">
    <location>
        <begin position="364"/>
        <end position="423"/>
    </location>
</feature>
<dbReference type="FunFam" id="1.20.1270.60:FF:000048">
    <property type="entry name" value="BAR adaptor protein RVS167"/>
    <property type="match status" value="1"/>
</dbReference>
<evidence type="ECO:0000313" key="9">
    <source>
        <dbReference type="EMBL" id="EXJ77135.1"/>
    </source>
</evidence>
<dbReference type="FunFam" id="2.30.30.40:FF:000189">
    <property type="entry name" value="BAR adaptor protein RVS167"/>
    <property type="match status" value="1"/>
</dbReference>
<dbReference type="STRING" id="1182542.W9XIF6"/>
<keyword evidence="2" id="KW-0597">Phosphoprotein</keyword>
<evidence type="ECO:0000256" key="2">
    <source>
        <dbReference type="ARBA" id="ARBA00022553"/>
    </source>
</evidence>